<keyword evidence="1" id="KW-0813">Transport</keyword>
<evidence type="ECO:0000313" key="3">
    <source>
        <dbReference type="EMBL" id="MDT0617528.1"/>
    </source>
</evidence>
<accession>A0ABU3B4Z3</accession>
<keyword evidence="4" id="KW-1185">Reference proteome</keyword>
<sequence>MKTLAAFALAVLLIGPVHADDDDDDPPIGEYTPLRVTMEEDVRTLAGIELTGLAAEAGVPTVTATAEVLSLQPLLTQQAQLLQARADVRAASARSEVSNENYQRLRRLQSGNANVAARELAAARAEQRTDAARLDAARATLAGREAGFRDQWGDTLFEWATADEPPAAWQTLQSRRQLLLLVSLPRRAGRPETGAAIDLVVEGDRLGGTLIGPAPGLSAIGNGPTWYARADAGLLRTGMRLTASVPVNGDEQRRIRIPAAAVVWDAGQPWAFVHAGGDDFERRPVSGRAGPGGDWLVEKHFSAGDAVVISGAQLMLAQERRASIPEEDDD</sequence>
<dbReference type="EMBL" id="JAVRHY010000002">
    <property type="protein sequence ID" value="MDT0617528.1"/>
    <property type="molecule type" value="Genomic_DNA"/>
</dbReference>
<keyword evidence="2" id="KW-0732">Signal</keyword>
<comment type="caution">
    <text evidence="3">The sequence shown here is derived from an EMBL/GenBank/DDBJ whole genome shotgun (WGS) entry which is preliminary data.</text>
</comment>
<feature type="chain" id="PRO_5046040304" description="RND efflux pump membrane fusion protein barrel-sandwich domain-containing protein" evidence="2">
    <location>
        <begin position="20"/>
        <end position="330"/>
    </location>
</feature>
<dbReference type="RefSeq" id="WP_311657342.1">
    <property type="nucleotide sequence ID" value="NZ_JAVRHY010000002.1"/>
</dbReference>
<dbReference type="PANTHER" id="PTHR30097">
    <property type="entry name" value="CATION EFFLUX SYSTEM PROTEIN CUSB"/>
    <property type="match status" value="1"/>
</dbReference>
<name>A0ABU3B4Z3_9GAMM</name>
<dbReference type="Proteomes" id="UP001259982">
    <property type="component" value="Unassembled WGS sequence"/>
</dbReference>
<evidence type="ECO:0000256" key="2">
    <source>
        <dbReference type="SAM" id="SignalP"/>
    </source>
</evidence>
<gene>
    <name evidence="3" type="ORF">RM531_03505</name>
</gene>
<evidence type="ECO:0008006" key="5">
    <source>
        <dbReference type="Google" id="ProtNLM"/>
    </source>
</evidence>
<dbReference type="InterPro" id="IPR051909">
    <property type="entry name" value="MFP_Cation_Efflux"/>
</dbReference>
<organism evidence="3 4">
    <name type="scientific">Spectribacter acetivorans</name>
    <dbReference type="NCBI Taxonomy" id="3075603"/>
    <lineage>
        <taxon>Bacteria</taxon>
        <taxon>Pseudomonadati</taxon>
        <taxon>Pseudomonadota</taxon>
        <taxon>Gammaproteobacteria</taxon>
        <taxon>Salinisphaerales</taxon>
        <taxon>Salinisphaeraceae</taxon>
        <taxon>Spectribacter</taxon>
    </lineage>
</organism>
<feature type="signal peptide" evidence="2">
    <location>
        <begin position="1"/>
        <end position="19"/>
    </location>
</feature>
<proteinExistence type="predicted"/>
<dbReference type="PANTHER" id="PTHR30097:SF4">
    <property type="entry name" value="SLR6042 PROTEIN"/>
    <property type="match status" value="1"/>
</dbReference>
<protein>
    <recommendedName>
        <fullName evidence="5">RND efflux pump membrane fusion protein barrel-sandwich domain-containing protein</fullName>
    </recommendedName>
</protein>
<dbReference type="Gene3D" id="2.40.420.20">
    <property type="match status" value="1"/>
</dbReference>
<reference evidence="3 4" key="1">
    <citation type="submission" date="2023-09" db="EMBL/GenBank/DDBJ databases">
        <authorList>
            <person name="Rey-Velasco X."/>
        </authorList>
    </citation>
    <scope>NUCLEOTIDE SEQUENCE [LARGE SCALE GENOMIC DNA]</scope>
    <source>
        <strain evidence="3 4">P385</strain>
    </source>
</reference>
<evidence type="ECO:0000256" key="1">
    <source>
        <dbReference type="ARBA" id="ARBA00022448"/>
    </source>
</evidence>
<evidence type="ECO:0000313" key="4">
    <source>
        <dbReference type="Proteomes" id="UP001259982"/>
    </source>
</evidence>